<evidence type="ECO:0000313" key="11">
    <source>
        <dbReference type="EMBL" id="KZP19563.1"/>
    </source>
</evidence>
<dbReference type="PROSITE" id="PS51435">
    <property type="entry name" value="AP_NUCLEASE_F1_4"/>
    <property type="match status" value="1"/>
</dbReference>
<dbReference type="NCBIfam" id="TIGR00195">
    <property type="entry name" value="exoDNase_III"/>
    <property type="match status" value="1"/>
</dbReference>
<reference evidence="11 12" key="1">
    <citation type="journal article" date="2016" name="Mol. Biol. Evol.">
        <title>Comparative Genomics of Early-Diverging Mushroom-Forming Fungi Provides Insights into the Origins of Lignocellulose Decay Capabilities.</title>
        <authorList>
            <person name="Nagy L.G."/>
            <person name="Riley R."/>
            <person name="Tritt A."/>
            <person name="Adam C."/>
            <person name="Daum C."/>
            <person name="Floudas D."/>
            <person name="Sun H."/>
            <person name="Yadav J.S."/>
            <person name="Pangilinan J."/>
            <person name="Larsson K.H."/>
            <person name="Matsuura K."/>
            <person name="Barry K."/>
            <person name="Labutti K."/>
            <person name="Kuo R."/>
            <person name="Ohm R.A."/>
            <person name="Bhattacharya S.S."/>
            <person name="Shirouzu T."/>
            <person name="Yoshinaga Y."/>
            <person name="Martin F.M."/>
            <person name="Grigoriev I.V."/>
            <person name="Hibbett D.S."/>
        </authorList>
    </citation>
    <scope>NUCLEOTIDE SEQUENCE [LARGE SCALE GENOMIC DNA]</scope>
    <source>
        <strain evidence="11 12">CBS 109695</strain>
    </source>
</reference>
<keyword evidence="8" id="KW-0227">DNA damage</keyword>
<feature type="binding site" evidence="6">
    <location>
        <position position="210"/>
    </location>
    <ligand>
        <name>Mg(2+)</name>
        <dbReference type="ChEBI" id="CHEBI:18420"/>
        <label>2</label>
    </ligand>
</feature>
<keyword evidence="2 6" id="KW-0479">Metal-binding</keyword>
<dbReference type="InterPro" id="IPR005135">
    <property type="entry name" value="Endo/exonuclease/phosphatase"/>
</dbReference>
<evidence type="ECO:0000313" key="12">
    <source>
        <dbReference type="Proteomes" id="UP000076532"/>
    </source>
</evidence>
<evidence type="ECO:0000256" key="3">
    <source>
        <dbReference type="ARBA" id="ARBA00022801"/>
    </source>
</evidence>
<feature type="domain" description="Endonuclease/exonuclease/phosphatase" evidence="10">
    <location>
        <begin position="67"/>
        <end position="318"/>
    </location>
</feature>
<feature type="site" description="Interaction with DNA substrate" evidence="7">
    <location>
        <position position="318"/>
    </location>
</feature>
<keyword evidence="4 6" id="KW-0460">Magnesium</keyword>
<dbReference type="Pfam" id="PF03372">
    <property type="entry name" value="Exo_endo_phos"/>
    <property type="match status" value="1"/>
</dbReference>
<name>A0A166I8P9_9AGAM</name>
<feature type="active site" description="Proton donor/acceptor" evidence="5">
    <location>
        <position position="210"/>
    </location>
</feature>
<feature type="site" description="Transition state stabilizer" evidence="7">
    <location>
        <position position="212"/>
    </location>
</feature>
<dbReference type="GO" id="GO:0006284">
    <property type="term" value="P:base-excision repair"/>
    <property type="evidence" value="ECO:0007669"/>
    <property type="project" value="TreeGrafter"/>
</dbReference>
<feature type="active site" evidence="5">
    <location>
        <position position="171"/>
    </location>
</feature>
<dbReference type="PANTHER" id="PTHR22748">
    <property type="entry name" value="AP ENDONUCLEASE"/>
    <property type="match status" value="1"/>
</dbReference>
<feature type="site" description="Important for catalytic activity" evidence="7">
    <location>
        <position position="291"/>
    </location>
</feature>
<evidence type="ECO:0000256" key="2">
    <source>
        <dbReference type="ARBA" id="ARBA00022723"/>
    </source>
</evidence>
<keyword evidence="3" id="KW-0378">Hydrolase</keyword>
<evidence type="ECO:0000256" key="5">
    <source>
        <dbReference type="PIRSR" id="PIRSR604808-1"/>
    </source>
</evidence>
<feature type="region of interest" description="Disordered" evidence="9">
    <location>
        <begin position="1"/>
        <end position="41"/>
    </location>
</feature>
<feature type="binding site" evidence="6">
    <location>
        <position position="318"/>
    </location>
    <ligand>
        <name>Mg(2+)</name>
        <dbReference type="ChEBI" id="CHEBI:18420"/>
        <label>1</label>
    </ligand>
</feature>
<dbReference type="InterPro" id="IPR036691">
    <property type="entry name" value="Endo/exonu/phosph_ase_sf"/>
</dbReference>
<dbReference type="SUPFAM" id="SSF56219">
    <property type="entry name" value="DNase I-like"/>
    <property type="match status" value="1"/>
</dbReference>
<feature type="compositionally biased region" description="Low complexity" evidence="9">
    <location>
        <begin position="23"/>
        <end position="39"/>
    </location>
</feature>
<dbReference type="GO" id="GO:0008311">
    <property type="term" value="F:double-stranded DNA 3'-5' DNA exonuclease activity"/>
    <property type="evidence" value="ECO:0007669"/>
    <property type="project" value="TreeGrafter"/>
</dbReference>
<feature type="binding site" evidence="6">
    <location>
        <position position="212"/>
    </location>
    <ligand>
        <name>Mg(2+)</name>
        <dbReference type="ChEBI" id="CHEBI:18420"/>
        <label>2</label>
    </ligand>
</feature>
<comment type="cofactor">
    <cofactor evidence="6 8">
        <name>Mg(2+)</name>
        <dbReference type="ChEBI" id="CHEBI:18420"/>
    </cofactor>
    <cofactor evidence="6 8">
        <name>Mn(2+)</name>
        <dbReference type="ChEBI" id="CHEBI:29035"/>
    </cofactor>
    <text evidence="6 8">Probably binds two magnesium or manganese ions per subunit.</text>
</comment>
<evidence type="ECO:0000256" key="8">
    <source>
        <dbReference type="RuleBase" id="RU362131"/>
    </source>
</evidence>
<keyword evidence="8" id="KW-0234">DNA repair</keyword>
<keyword evidence="12" id="KW-1185">Reference proteome</keyword>
<evidence type="ECO:0000256" key="1">
    <source>
        <dbReference type="ARBA" id="ARBA00007092"/>
    </source>
</evidence>
<feature type="binding site" evidence="6">
    <location>
        <position position="69"/>
    </location>
    <ligand>
        <name>Mg(2+)</name>
        <dbReference type="ChEBI" id="CHEBI:18420"/>
        <label>1</label>
    </ligand>
</feature>
<sequence length="345" mass="38439">MPPKRAASTSKRKASPDDTDNEAPAVPKRAKASSASVARYSDQPTNKVLPVTISFPPKAENTLRFSTWNIAGLAASQKKGFKNYIEAEDPDILVLNETKVNDVPVDPALDARYPYAYWSISAKKTYAGTAILSKIEPLSVDKTLPGHPDPVSVKGRIITLEYTGCYVIATYVVNAGQNLKTLNEKNVWNTHFTTYIRALDKKKPVIWLGDLNVAPTEIEDLSNAKRNWNKTPGYTKDETEAFANILNPPESAPDSSKFVDVWRQRNPDTGHYTYFSYRFNCREKSLGWRLDMFVLSERIVDKVKMCEIRSEIYGASDHCPLMMDIDTSILEAGDSLSVAATTESS</sequence>
<comment type="similarity">
    <text evidence="1 8">Belongs to the DNA repair enzymes AP/ExoA family.</text>
</comment>
<organism evidence="11 12">
    <name type="scientific">Athelia psychrophila</name>
    <dbReference type="NCBI Taxonomy" id="1759441"/>
    <lineage>
        <taxon>Eukaryota</taxon>
        <taxon>Fungi</taxon>
        <taxon>Dikarya</taxon>
        <taxon>Basidiomycota</taxon>
        <taxon>Agaricomycotina</taxon>
        <taxon>Agaricomycetes</taxon>
        <taxon>Agaricomycetidae</taxon>
        <taxon>Atheliales</taxon>
        <taxon>Atheliaceae</taxon>
        <taxon>Athelia</taxon>
    </lineage>
</organism>
<dbReference type="EMBL" id="KV417563">
    <property type="protein sequence ID" value="KZP19563.1"/>
    <property type="molecule type" value="Genomic_DNA"/>
</dbReference>
<dbReference type="NCBIfam" id="TIGR00633">
    <property type="entry name" value="xth"/>
    <property type="match status" value="1"/>
</dbReference>
<dbReference type="GO" id="GO:0003906">
    <property type="term" value="F:DNA-(apurinic or apyrimidinic site) endonuclease activity"/>
    <property type="evidence" value="ECO:0007669"/>
    <property type="project" value="TreeGrafter"/>
</dbReference>
<accession>A0A166I8P9</accession>
<protein>
    <recommendedName>
        <fullName evidence="10">Endonuclease/exonuclease/phosphatase domain-containing protein</fullName>
    </recommendedName>
</protein>
<dbReference type="PANTHER" id="PTHR22748:SF6">
    <property type="entry name" value="DNA-(APURINIC OR APYRIMIDINIC SITE) ENDONUCLEASE"/>
    <property type="match status" value="1"/>
</dbReference>
<proteinExistence type="inferred from homology"/>
<keyword evidence="6" id="KW-0464">Manganese</keyword>
<feature type="binding site" evidence="6">
    <location>
        <position position="97"/>
    </location>
    <ligand>
        <name>Mg(2+)</name>
        <dbReference type="ChEBI" id="CHEBI:18420"/>
        <label>1</label>
    </ligand>
</feature>
<dbReference type="GO" id="GO:0008081">
    <property type="term" value="F:phosphoric diester hydrolase activity"/>
    <property type="evidence" value="ECO:0007669"/>
    <property type="project" value="TreeGrafter"/>
</dbReference>
<dbReference type="OrthoDB" id="498125at2759"/>
<dbReference type="GO" id="GO:0046872">
    <property type="term" value="F:metal ion binding"/>
    <property type="evidence" value="ECO:0007669"/>
    <property type="project" value="UniProtKB-KW"/>
</dbReference>
<feature type="active site" description="Proton acceptor" evidence="5">
    <location>
        <position position="318"/>
    </location>
</feature>
<dbReference type="InterPro" id="IPR004808">
    <property type="entry name" value="AP_endonuc_1"/>
</dbReference>
<gene>
    <name evidence="11" type="ORF">FIBSPDRAFT_743789</name>
</gene>
<feature type="binding site" evidence="6">
    <location>
        <position position="317"/>
    </location>
    <ligand>
        <name>Mg(2+)</name>
        <dbReference type="ChEBI" id="CHEBI:18420"/>
        <label>1</label>
    </ligand>
</feature>
<evidence type="ECO:0000259" key="10">
    <source>
        <dbReference type="Pfam" id="PF03372"/>
    </source>
</evidence>
<dbReference type="AlphaFoldDB" id="A0A166I8P9"/>
<dbReference type="Gene3D" id="3.60.10.10">
    <property type="entry name" value="Endonuclease/exonuclease/phosphatase"/>
    <property type="match status" value="1"/>
</dbReference>
<evidence type="ECO:0000256" key="9">
    <source>
        <dbReference type="SAM" id="MobiDB-lite"/>
    </source>
</evidence>
<evidence type="ECO:0000256" key="7">
    <source>
        <dbReference type="PIRSR" id="PIRSR604808-3"/>
    </source>
</evidence>
<dbReference type="GO" id="GO:0005634">
    <property type="term" value="C:nucleus"/>
    <property type="evidence" value="ECO:0007669"/>
    <property type="project" value="TreeGrafter"/>
</dbReference>
<dbReference type="Proteomes" id="UP000076532">
    <property type="component" value="Unassembled WGS sequence"/>
</dbReference>
<evidence type="ECO:0000256" key="6">
    <source>
        <dbReference type="PIRSR" id="PIRSR604808-2"/>
    </source>
</evidence>
<evidence type="ECO:0000256" key="4">
    <source>
        <dbReference type="ARBA" id="ARBA00022842"/>
    </source>
</evidence>
<dbReference type="STRING" id="436010.A0A166I8P9"/>
<dbReference type="CDD" id="cd09087">
    <property type="entry name" value="Ape1-like_AP-endo"/>
    <property type="match status" value="1"/>
</dbReference>